<feature type="region of interest" description="Disordered" evidence="7">
    <location>
        <begin position="129"/>
        <end position="148"/>
    </location>
</feature>
<feature type="binding site" evidence="6">
    <location>
        <begin position="198"/>
        <end position="199"/>
    </location>
    <ligand>
        <name>S-adenosyl-L-methionine</name>
        <dbReference type="ChEBI" id="CHEBI:59789"/>
    </ligand>
</feature>
<feature type="region of interest" description="Disordered" evidence="7">
    <location>
        <begin position="20"/>
        <end position="48"/>
    </location>
</feature>
<evidence type="ECO:0000256" key="7">
    <source>
        <dbReference type="SAM" id="MobiDB-lite"/>
    </source>
</evidence>
<comment type="subcellular location">
    <subcellularLocation>
        <location evidence="6">Mitochondrion inner membrane</location>
        <topology evidence="6">Peripheral membrane protein</topology>
        <orientation evidence="6">Matrix side</orientation>
    </subcellularLocation>
</comment>
<dbReference type="EC" id="2.1.1.201" evidence="6"/>
<keyword evidence="6" id="KW-0496">Mitochondrion</keyword>
<comment type="catalytic activity">
    <reaction evidence="6">
        <text>a 2-methoxy-6-(all-trans-polyprenyl)benzene-1,4-diol + S-adenosyl-L-methionine = a 5-methoxy-2-methyl-3-(all-trans-polyprenyl)benzene-1,4-diol + S-adenosyl-L-homocysteine + H(+)</text>
        <dbReference type="Rhea" id="RHEA:28286"/>
        <dbReference type="Rhea" id="RHEA-COMP:10858"/>
        <dbReference type="Rhea" id="RHEA-COMP:10859"/>
        <dbReference type="ChEBI" id="CHEBI:15378"/>
        <dbReference type="ChEBI" id="CHEBI:57856"/>
        <dbReference type="ChEBI" id="CHEBI:59789"/>
        <dbReference type="ChEBI" id="CHEBI:84166"/>
        <dbReference type="ChEBI" id="CHEBI:84167"/>
        <dbReference type="EC" id="2.1.1.201"/>
    </reaction>
</comment>
<evidence type="ECO:0000313" key="9">
    <source>
        <dbReference type="Proteomes" id="UP000001876"/>
    </source>
</evidence>
<name>C1MGW2_MICPC</name>
<feature type="compositionally biased region" description="Low complexity" evidence="7">
    <location>
        <begin position="20"/>
        <end position="39"/>
    </location>
</feature>
<dbReference type="PROSITE" id="PS51608">
    <property type="entry name" value="SAM_MT_UBIE"/>
    <property type="match status" value="1"/>
</dbReference>
<reference evidence="8 9" key="1">
    <citation type="journal article" date="2009" name="Science">
        <title>Green evolution and dynamic adaptations revealed by genomes of the marine picoeukaryotes Micromonas.</title>
        <authorList>
            <person name="Worden A.Z."/>
            <person name="Lee J.H."/>
            <person name="Mock T."/>
            <person name="Rouze P."/>
            <person name="Simmons M.P."/>
            <person name="Aerts A.L."/>
            <person name="Allen A.E."/>
            <person name="Cuvelier M.L."/>
            <person name="Derelle E."/>
            <person name="Everett M.V."/>
            <person name="Foulon E."/>
            <person name="Grimwood J."/>
            <person name="Gundlach H."/>
            <person name="Henrissat B."/>
            <person name="Napoli C."/>
            <person name="McDonald S.M."/>
            <person name="Parker M.S."/>
            <person name="Rombauts S."/>
            <person name="Salamov A."/>
            <person name="Von Dassow P."/>
            <person name="Badger J.H."/>
            <person name="Coutinho P.M."/>
            <person name="Demir E."/>
            <person name="Dubchak I."/>
            <person name="Gentemann C."/>
            <person name="Eikrem W."/>
            <person name="Gready J.E."/>
            <person name="John U."/>
            <person name="Lanier W."/>
            <person name="Lindquist E.A."/>
            <person name="Lucas S."/>
            <person name="Mayer K.F."/>
            <person name="Moreau H."/>
            <person name="Not F."/>
            <person name="Otillar R."/>
            <person name="Panaud O."/>
            <person name="Pangilinan J."/>
            <person name="Paulsen I."/>
            <person name="Piegu B."/>
            <person name="Poliakov A."/>
            <person name="Robbens S."/>
            <person name="Schmutz J."/>
            <person name="Toulza E."/>
            <person name="Wyss T."/>
            <person name="Zelensky A."/>
            <person name="Zhou K."/>
            <person name="Armbrust E.V."/>
            <person name="Bhattacharya D."/>
            <person name="Goodenough U.W."/>
            <person name="Van de Peer Y."/>
            <person name="Grigoriev I.V."/>
        </authorList>
    </citation>
    <scope>NUCLEOTIDE SEQUENCE [LARGE SCALE GENOMIC DNA]</scope>
    <source>
        <strain evidence="8 9">CCMP1545</strain>
    </source>
</reference>
<dbReference type="PROSITE" id="PS01183">
    <property type="entry name" value="UBIE_1"/>
    <property type="match status" value="1"/>
</dbReference>
<keyword evidence="2 6" id="KW-0808">Transferase</keyword>
<evidence type="ECO:0000256" key="3">
    <source>
        <dbReference type="ARBA" id="ARBA00022688"/>
    </source>
</evidence>
<evidence type="ECO:0000256" key="6">
    <source>
        <dbReference type="HAMAP-Rule" id="MF_03191"/>
    </source>
</evidence>
<dbReference type="EMBL" id="GG663735">
    <property type="protein sequence ID" value="EEH60641.1"/>
    <property type="molecule type" value="Genomic_DNA"/>
</dbReference>
<proteinExistence type="inferred from homology"/>
<dbReference type="GeneID" id="9680221"/>
<dbReference type="eggNOG" id="KOG1540">
    <property type="taxonomic scope" value="Eukaryota"/>
</dbReference>
<dbReference type="GO" id="GO:0008425">
    <property type="term" value="F:2-methoxy-6-polyprenyl-1,4-benzoquinol methyltransferase activity"/>
    <property type="evidence" value="ECO:0007669"/>
    <property type="project" value="UniProtKB-UniRule"/>
</dbReference>
<dbReference type="Proteomes" id="UP000001876">
    <property type="component" value="Unassembled WGS sequence"/>
</dbReference>
<evidence type="ECO:0000256" key="5">
    <source>
        <dbReference type="ARBA" id="ARBA00046387"/>
    </source>
</evidence>
<dbReference type="Gene3D" id="3.40.50.150">
    <property type="entry name" value="Vaccinia Virus protein VP39"/>
    <property type="match status" value="1"/>
</dbReference>
<evidence type="ECO:0000256" key="4">
    <source>
        <dbReference type="ARBA" id="ARBA00022691"/>
    </source>
</evidence>
<evidence type="ECO:0000256" key="2">
    <source>
        <dbReference type="ARBA" id="ARBA00022679"/>
    </source>
</evidence>
<comment type="subunit">
    <text evidence="5">Component of a multi-subunit COQ enzyme complex, composed of at least COQ3, COQ4, COQ5, COQ6, COQ7 and COQ9. Interacts with PYURF; the interaction is direct, stabilizes COQ5 protein and associates PYURF with COQ enzyme complex.</text>
</comment>
<sequence length="326" mass="35359">MSAARIFRAAGRSIERAARAATASSSSSLARGVSSSSSADADEDAPTTSFGFRDVRVEEKQGLVRDVFEKVAPSYDLMNDFMSAGVHRLWKDYLVDKVGVFPGMTHLDVAGGTGDVAFRVLRELRRAEEKARRGGGGGGGGGGRARDFDPGRVIVSDINPAMLAEGRKRARGRGLMGLNAVDAKGDALLAKLEFVEGNAESLPFEDASVDVYTIAFGLRNVTNAKAALRDALRLLKPGGRFMCLEFSHVTQEPLRSMYDLYSFNVIPALGELVAKDEASYRYLVESIRKFPKQRELEDMMRDVGFKSVSHDNLTGGVVAIHEGFKL</sequence>
<dbReference type="InterPro" id="IPR023576">
    <property type="entry name" value="UbiE/COQ5_MeTrFase_CS"/>
</dbReference>
<keyword evidence="6" id="KW-0472">Membrane</keyword>
<dbReference type="Pfam" id="PF01209">
    <property type="entry name" value="Ubie_methyltran"/>
    <property type="match status" value="1"/>
</dbReference>
<keyword evidence="3 6" id="KW-0831">Ubiquinone biosynthesis</keyword>
<dbReference type="AlphaFoldDB" id="C1MGW2"/>
<dbReference type="RefSeq" id="XP_003055389.1">
    <property type="nucleotide sequence ID" value="XM_003055343.1"/>
</dbReference>
<dbReference type="NCBIfam" id="TIGR01934">
    <property type="entry name" value="MenG_MenH_UbiE"/>
    <property type="match status" value="1"/>
</dbReference>
<dbReference type="SUPFAM" id="SSF53335">
    <property type="entry name" value="S-adenosyl-L-methionine-dependent methyltransferases"/>
    <property type="match status" value="1"/>
</dbReference>
<organism evidence="9">
    <name type="scientific">Micromonas pusilla (strain CCMP1545)</name>
    <name type="common">Picoplanktonic green alga</name>
    <dbReference type="NCBI Taxonomy" id="564608"/>
    <lineage>
        <taxon>Eukaryota</taxon>
        <taxon>Viridiplantae</taxon>
        <taxon>Chlorophyta</taxon>
        <taxon>Mamiellophyceae</taxon>
        <taxon>Mamiellales</taxon>
        <taxon>Mamiellaceae</taxon>
        <taxon>Micromonas</taxon>
    </lineage>
</organism>
<dbReference type="CDD" id="cd02440">
    <property type="entry name" value="AdoMet_MTases"/>
    <property type="match status" value="1"/>
</dbReference>
<comment type="function">
    <text evidence="6">Methyltransferase required for the conversion of 2-polyprenyl-6-methoxy-1,4-benzoquinol (DDMQH2) to 2-polyprenyl-3-methyl-6-methoxy-1,4-benzoquinol (DMQH2).</text>
</comment>
<dbReference type="InterPro" id="IPR029063">
    <property type="entry name" value="SAM-dependent_MTases_sf"/>
</dbReference>
<keyword evidence="9" id="KW-1185">Reference proteome</keyword>
<gene>
    <name evidence="6 8" type="primary">COQ5</name>
    <name evidence="8" type="ORF">MICPUCDRAFT_70668</name>
</gene>
<protein>
    <recommendedName>
        <fullName evidence="6">2-methoxy-6-polyprenyl-1,4-benzoquinol methylase, mitochondrial</fullName>
        <ecNumber evidence="6">2.1.1.201</ecNumber>
    </recommendedName>
    <alternativeName>
        <fullName evidence="6">Ubiquinone biosynthesis methyltransferase COQ5</fullName>
    </alternativeName>
</protein>
<comment type="similarity">
    <text evidence="6">Belongs to the class I-like SAM-binding methyltransferase superfamily. MenG/UbiE family.</text>
</comment>
<feature type="binding site" evidence="6">
    <location>
        <position position="157"/>
    </location>
    <ligand>
        <name>S-adenosyl-L-methionine</name>
        <dbReference type="ChEBI" id="CHEBI:59789"/>
    </ligand>
</feature>
<feature type="compositionally biased region" description="Gly residues" evidence="7">
    <location>
        <begin position="134"/>
        <end position="143"/>
    </location>
</feature>
<dbReference type="FunFam" id="3.40.50.150:FF:000064">
    <property type="entry name" value="2-methoxy-6-polyprenyl-1,4-benzoquinol methylase, mitochondrial"/>
    <property type="match status" value="1"/>
</dbReference>
<dbReference type="OrthoDB" id="6329284at2759"/>
<dbReference type="GO" id="GO:0032259">
    <property type="term" value="P:methylation"/>
    <property type="evidence" value="ECO:0007669"/>
    <property type="project" value="UniProtKB-KW"/>
</dbReference>
<dbReference type="KEGG" id="mpp:MICPUCDRAFT_70668"/>
<keyword evidence="6" id="KW-0999">Mitochondrion inner membrane</keyword>
<keyword evidence="8" id="KW-0830">Ubiquinone</keyword>
<dbReference type="UniPathway" id="UPA00232"/>
<keyword evidence="4 6" id="KW-0949">S-adenosyl-L-methionine</keyword>
<feature type="binding site" evidence="6">
    <location>
        <position position="113"/>
    </location>
    <ligand>
        <name>S-adenosyl-L-methionine</name>
        <dbReference type="ChEBI" id="CHEBI:59789"/>
    </ligand>
</feature>
<comment type="pathway">
    <text evidence="6">Cofactor biosynthesis; ubiquinone biosynthesis.</text>
</comment>
<evidence type="ECO:0000313" key="8">
    <source>
        <dbReference type="EMBL" id="EEH60641.1"/>
    </source>
</evidence>
<dbReference type="InterPro" id="IPR004033">
    <property type="entry name" value="UbiE/COQ5_MeTrFase"/>
</dbReference>
<keyword evidence="1 6" id="KW-0489">Methyltransferase</keyword>
<dbReference type="HAMAP" id="MF_01813">
    <property type="entry name" value="MenG_UbiE_methyltr"/>
    <property type="match status" value="1"/>
</dbReference>
<dbReference type="GO" id="GO:0031314">
    <property type="term" value="C:extrinsic component of mitochondrial inner membrane"/>
    <property type="evidence" value="ECO:0007669"/>
    <property type="project" value="UniProtKB-UniRule"/>
</dbReference>
<dbReference type="PANTHER" id="PTHR43591">
    <property type="entry name" value="METHYLTRANSFERASE"/>
    <property type="match status" value="1"/>
</dbReference>
<accession>C1MGW2</accession>
<comment type="caution">
    <text evidence="6">Lacks conserved residue(s) required for the propagation of feature annotation.</text>
</comment>
<dbReference type="STRING" id="564608.C1MGW2"/>
<dbReference type="PANTHER" id="PTHR43591:SF24">
    <property type="entry name" value="2-METHOXY-6-POLYPRENYL-1,4-BENZOQUINOL METHYLASE, MITOCHONDRIAL"/>
    <property type="match status" value="1"/>
</dbReference>
<evidence type="ECO:0000256" key="1">
    <source>
        <dbReference type="ARBA" id="ARBA00022603"/>
    </source>
</evidence>
<dbReference type="OMA" id="MNDVMSM"/>